<keyword evidence="8" id="KW-1185">Reference proteome</keyword>
<keyword evidence="3 5" id="KW-1133">Transmembrane helix</keyword>
<dbReference type="OrthoDB" id="10021397at2759"/>
<feature type="transmembrane region" description="Helical" evidence="5">
    <location>
        <begin position="141"/>
        <end position="162"/>
    </location>
</feature>
<feature type="transmembrane region" description="Helical" evidence="5">
    <location>
        <begin position="339"/>
        <end position="358"/>
    </location>
</feature>
<proteinExistence type="predicted"/>
<dbReference type="PROSITE" id="PS50850">
    <property type="entry name" value="MFS"/>
    <property type="match status" value="1"/>
</dbReference>
<comment type="caution">
    <text evidence="7">The sequence shown here is derived from an EMBL/GenBank/DDBJ whole genome shotgun (WGS) entry which is preliminary data.</text>
</comment>
<feature type="transmembrane region" description="Helical" evidence="5">
    <location>
        <begin position="313"/>
        <end position="332"/>
    </location>
</feature>
<dbReference type="SUPFAM" id="SSF103473">
    <property type="entry name" value="MFS general substrate transporter"/>
    <property type="match status" value="1"/>
</dbReference>
<dbReference type="PANTHER" id="PTHR23501:SF153">
    <property type="entry name" value="AFLATOXIN EFFLUX PUMP, PUTATIVE-RELATED"/>
    <property type="match status" value="1"/>
</dbReference>
<evidence type="ECO:0000313" key="8">
    <source>
        <dbReference type="Proteomes" id="UP000799777"/>
    </source>
</evidence>
<feature type="transmembrane region" description="Helical" evidence="5">
    <location>
        <begin position="209"/>
        <end position="228"/>
    </location>
</feature>
<name>A0A9P4LPR4_9PLEO</name>
<dbReference type="InterPro" id="IPR036259">
    <property type="entry name" value="MFS_trans_sf"/>
</dbReference>
<feature type="transmembrane region" description="Helical" evidence="5">
    <location>
        <begin position="370"/>
        <end position="391"/>
    </location>
</feature>
<gene>
    <name evidence="7" type="ORF">EK21DRAFT_98154</name>
</gene>
<evidence type="ECO:0000313" key="7">
    <source>
        <dbReference type="EMBL" id="KAF2033423.1"/>
    </source>
</evidence>
<evidence type="ECO:0000259" key="6">
    <source>
        <dbReference type="PROSITE" id="PS50850"/>
    </source>
</evidence>
<dbReference type="Pfam" id="PF07690">
    <property type="entry name" value="MFS_1"/>
    <property type="match status" value="1"/>
</dbReference>
<organism evidence="7 8">
    <name type="scientific">Setomelanomma holmii</name>
    <dbReference type="NCBI Taxonomy" id="210430"/>
    <lineage>
        <taxon>Eukaryota</taxon>
        <taxon>Fungi</taxon>
        <taxon>Dikarya</taxon>
        <taxon>Ascomycota</taxon>
        <taxon>Pezizomycotina</taxon>
        <taxon>Dothideomycetes</taxon>
        <taxon>Pleosporomycetidae</taxon>
        <taxon>Pleosporales</taxon>
        <taxon>Pleosporineae</taxon>
        <taxon>Phaeosphaeriaceae</taxon>
        <taxon>Setomelanomma</taxon>
    </lineage>
</organism>
<evidence type="ECO:0000256" key="2">
    <source>
        <dbReference type="ARBA" id="ARBA00022692"/>
    </source>
</evidence>
<dbReference type="AlphaFoldDB" id="A0A9P4LPR4"/>
<dbReference type="Proteomes" id="UP000799777">
    <property type="component" value="Unassembled WGS sequence"/>
</dbReference>
<dbReference type="EMBL" id="ML978166">
    <property type="protein sequence ID" value="KAF2033423.1"/>
    <property type="molecule type" value="Genomic_DNA"/>
</dbReference>
<keyword evidence="2 5" id="KW-0812">Transmembrane</keyword>
<feature type="transmembrane region" description="Helical" evidence="5">
    <location>
        <begin position="49"/>
        <end position="71"/>
    </location>
</feature>
<dbReference type="GO" id="GO:0022857">
    <property type="term" value="F:transmembrane transporter activity"/>
    <property type="evidence" value="ECO:0007669"/>
    <property type="project" value="InterPro"/>
</dbReference>
<feature type="transmembrane region" description="Helical" evidence="5">
    <location>
        <begin position="403"/>
        <end position="422"/>
    </location>
</feature>
<feature type="transmembrane region" description="Helical" evidence="5">
    <location>
        <begin position="168"/>
        <end position="188"/>
    </location>
</feature>
<comment type="subcellular location">
    <subcellularLocation>
        <location evidence="1">Membrane</location>
        <topology evidence="1">Multi-pass membrane protein</topology>
    </subcellularLocation>
</comment>
<evidence type="ECO:0000256" key="3">
    <source>
        <dbReference type="ARBA" id="ARBA00022989"/>
    </source>
</evidence>
<feature type="transmembrane region" description="Helical" evidence="5">
    <location>
        <begin position="104"/>
        <end position="129"/>
    </location>
</feature>
<dbReference type="Gene3D" id="1.20.1250.20">
    <property type="entry name" value="MFS general substrate transporter like domains"/>
    <property type="match status" value="1"/>
</dbReference>
<accession>A0A9P4LPR4</accession>
<dbReference type="PANTHER" id="PTHR23501">
    <property type="entry name" value="MAJOR FACILITATOR SUPERFAMILY"/>
    <property type="match status" value="1"/>
</dbReference>
<dbReference type="InterPro" id="IPR011701">
    <property type="entry name" value="MFS"/>
</dbReference>
<feature type="transmembrane region" description="Helical" evidence="5">
    <location>
        <begin position="276"/>
        <end position="301"/>
    </location>
</feature>
<feature type="transmembrane region" description="Helical" evidence="5">
    <location>
        <begin position="25"/>
        <end position="43"/>
    </location>
</feature>
<evidence type="ECO:0000256" key="5">
    <source>
        <dbReference type="SAM" id="Phobius"/>
    </source>
</evidence>
<evidence type="ECO:0000256" key="4">
    <source>
        <dbReference type="ARBA" id="ARBA00023136"/>
    </source>
</evidence>
<dbReference type="GO" id="GO:0005886">
    <property type="term" value="C:plasma membrane"/>
    <property type="evidence" value="ECO:0007669"/>
    <property type="project" value="TreeGrafter"/>
</dbReference>
<sequence>MSKPDLQAETPPKDDGNGYPPFKKVLPAMVAIWLAFFVVALQFNSFGDIAWYEAAFLLPFCVLQLSFVRIYQYYSPKWVIIANIAIFEIGSIVCATAPSSKALIVGRAITGIGGAGVPPGAFLLINFLVPVQSRPKYIGSLGSVFGVTSILGPILGGYLTAVTWRWCFWINLPVGGVSMILLVLLVPTCTPPLKRAATWMGKLSQLDPLGFILIAPSLISLLLAIQLGGKEYSWNSGVVVALFVIFGVLRVAFVASQIWRGEKGTLPPHIISQRSILAGTIASLVIDSVLVLFAFFLPVWFQVGQGKSPQSSGLSLIPLLLSVVFAVIASGIFASTVGYYVPSLILGAALIMVGAGLISTWSVDVGSGKWIGFQIITGAGLGLTLQGPNIAAQTVLSKEDVSIGLSVLGLFNFLGSTIFVTLKPILPDVDLGSLVDGSASSIRSSASSEQLPAVLNVYNDSIKSV</sequence>
<protein>
    <submittedName>
        <fullName evidence="7">MFS general substrate transporter</fullName>
    </submittedName>
</protein>
<reference evidence="7" key="1">
    <citation type="journal article" date="2020" name="Stud. Mycol.">
        <title>101 Dothideomycetes genomes: a test case for predicting lifestyles and emergence of pathogens.</title>
        <authorList>
            <person name="Haridas S."/>
            <person name="Albert R."/>
            <person name="Binder M."/>
            <person name="Bloem J."/>
            <person name="Labutti K."/>
            <person name="Salamov A."/>
            <person name="Andreopoulos B."/>
            <person name="Baker S."/>
            <person name="Barry K."/>
            <person name="Bills G."/>
            <person name="Bluhm B."/>
            <person name="Cannon C."/>
            <person name="Castanera R."/>
            <person name="Culley D."/>
            <person name="Daum C."/>
            <person name="Ezra D."/>
            <person name="Gonzalez J."/>
            <person name="Henrissat B."/>
            <person name="Kuo A."/>
            <person name="Liang C."/>
            <person name="Lipzen A."/>
            <person name="Lutzoni F."/>
            <person name="Magnuson J."/>
            <person name="Mondo S."/>
            <person name="Nolan M."/>
            <person name="Ohm R."/>
            <person name="Pangilinan J."/>
            <person name="Park H.-J."/>
            <person name="Ramirez L."/>
            <person name="Alfaro M."/>
            <person name="Sun H."/>
            <person name="Tritt A."/>
            <person name="Yoshinaga Y."/>
            <person name="Zwiers L.-H."/>
            <person name="Turgeon B."/>
            <person name="Goodwin S."/>
            <person name="Spatafora J."/>
            <person name="Crous P."/>
            <person name="Grigoriev I."/>
        </authorList>
    </citation>
    <scope>NUCLEOTIDE SEQUENCE</scope>
    <source>
        <strain evidence="7">CBS 110217</strain>
    </source>
</reference>
<keyword evidence="4 5" id="KW-0472">Membrane</keyword>
<evidence type="ECO:0000256" key="1">
    <source>
        <dbReference type="ARBA" id="ARBA00004141"/>
    </source>
</evidence>
<feature type="transmembrane region" description="Helical" evidence="5">
    <location>
        <begin position="234"/>
        <end position="255"/>
    </location>
</feature>
<feature type="transmembrane region" description="Helical" evidence="5">
    <location>
        <begin position="78"/>
        <end position="98"/>
    </location>
</feature>
<dbReference type="InterPro" id="IPR020846">
    <property type="entry name" value="MFS_dom"/>
</dbReference>
<feature type="domain" description="Major facilitator superfamily (MFS) profile" evidence="6">
    <location>
        <begin position="1"/>
        <end position="465"/>
    </location>
</feature>